<accession>A0A8B8G6V7</accession>
<dbReference type="Proteomes" id="UP000694846">
    <property type="component" value="Unplaced"/>
</dbReference>
<proteinExistence type="predicted"/>
<evidence type="ECO:0000313" key="2">
    <source>
        <dbReference type="RefSeq" id="XP_025418321.1"/>
    </source>
</evidence>
<name>A0A8B8G6V7_9HEMI</name>
<sequence>MWKTLQNICIQITGQNWFRHIQQHKLLSSEYLNNDSEVGKWMKCFFGLSYLPLDEVSDGFCDLMSIAPSTTSSNISIFSDYILENYIASDSNFPPTLWACKPTNNPKTTNGAESYHKQYNSQFYSAHPHIHQVIDVIIEIQSDTDLKINSINNKIINFKRKEIINKEIQLENIWNEYKNNIINLVSMDYTSDKNFTDEDEIINLESPGPSSIKRARKEIINHRLSAALDKCKVSDRDAVYLLTAAAESFDVNTNLTRKDTIDHLLVIITALNVEQLLRVPQLPSGNGNKICSAVYNTLNDWCLLDQVEDFIVQDYRKQHPGFSIEVLK</sequence>
<dbReference type="AlphaFoldDB" id="A0A8B8G6V7"/>
<protein>
    <submittedName>
        <fullName evidence="2">Uncharacterized protein LOC112689039</fullName>
    </submittedName>
</protein>
<organism evidence="1 2">
    <name type="scientific">Sipha flava</name>
    <name type="common">yellow sugarcane aphid</name>
    <dbReference type="NCBI Taxonomy" id="143950"/>
    <lineage>
        <taxon>Eukaryota</taxon>
        <taxon>Metazoa</taxon>
        <taxon>Ecdysozoa</taxon>
        <taxon>Arthropoda</taxon>
        <taxon>Hexapoda</taxon>
        <taxon>Insecta</taxon>
        <taxon>Pterygota</taxon>
        <taxon>Neoptera</taxon>
        <taxon>Paraneoptera</taxon>
        <taxon>Hemiptera</taxon>
        <taxon>Sternorrhyncha</taxon>
        <taxon>Aphidomorpha</taxon>
        <taxon>Aphidoidea</taxon>
        <taxon>Aphididae</taxon>
        <taxon>Sipha</taxon>
    </lineage>
</organism>
<dbReference type="OrthoDB" id="6608270at2759"/>
<dbReference type="RefSeq" id="XP_025418321.1">
    <property type="nucleotide sequence ID" value="XM_025562536.1"/>
</dbReference>
<keyword evidence="1" id="KW-1185">Reference proteome</keyword>
<gene>
    <name evidence="2" type="primary">LOC112689039</name>
</gene>
<reference evidence="2" key="1">
    <citation type="submission" date="2025-08" db="UniProtKB">
        <authorList>
            <consortium name="RefSeq"/>
        </authorList>
    </citation>
    <scope>IDENTIFICATION</scope>
    <source>
        <tissue evidence="2">Whole body</tissue>
    </source>
</reference>
<dbReference type="GeneID" id="112689039"/>
<evidence type="ECO:0000313" key="1">
    <source>
        <dbReference type="Proteomes" id="UP000694846"/>
    </source>
</evidence>